<proteinExistence type="predicted"/>
<evidence type="ECO:0000256" key="1">
    <source>
        <dbReference type="SAM" id="MobiDB-lite"/>
    </source>
</evidence>
<dbReference type="AlphaFoldDB" id="A0AAW2G8F3"/>
<evidence type="ECO:0000313" key="3">
    <source>
        <dbReference type="EMBL" id="KAL0124509.1"/>
    </source>
</evidence>
<evidence type="ECO:0000256" key="2">
    <source>
        <dbReference type="SAM" id="Phobius"/>
    </source>
</evidence>
<dbReference type="EMBL" id="JADYXP020000005">
    <property type="protein sequence ID" value="KAL0124509.1"/>
    <property type="molecule type" value="Genomic_DNA"/>
</dbReference>
<protein>
    <submittedName>
        <fullName evidence="3">Uncharacterized protein</fullName>
    </submittedName>
</protein>
<dbReference type="Proteomes" id="UP001430953">
    <property type="component" value="Unassembled WGS sequence"/>
</dbReference>
<evidence type="ECO:0000313" key="4">
    <source>
        <dbReference type="Proteomes" id="UP001430953"/>
    </source>
</evidence>
<reference evidence="3 4" key="1">
    <citation type="submission" date="2023-03" db="EMBL/GenBank/DDBJ databases">
        <title>High recombination rates correlate with genetic variation in Cardiocondyla obscurior ants.</title>
        <authorList>
            <person name="Errbii M."/>
        </authorList>
    </citation>
    <scope>NUCLEOTIDE SEQUENCE [LARGE SCALE GENOMIC DNA]</scope>
    <source>
        <strain evidence="3">Alpha-2009</strain>
        <tissue evidence="3">Whole body</tissue>
    </source>
</reference>
<keyword evidence="2" id="KW-0472">Membrane</keyword>
<accession>A0AAW2G8F3</accession>
<feature type="region of interest" description="Disordered" evidence="1">
    <location>
        <begin position="59"/>
        <end position="123"/>
    </location>
</feature>
<keyword evidence="4" id="KW-1185">Reference proteome</keyword>
<feature type="transmembrane region" description="Helical" evidence="2">
    <location>
        <begin position="36"/>
        <end position="63"/>
    </location>
</feature>
<feature type="compositionally biased region" description="Low complexity" evidence="1">
    <location>
        <begin position="74"/>
        <end position="83"/>
    </location>
</feature>
<comment type="caution">
    <text evidence="3">The sequence shown here is derived from an EMBL/GenBank/DDBJ whole genome shotgun (WGS) entry which is preliminary data.</text>
</comment>
<keyword evidence="2" id="KW-1133">Transmembrane helix</keyword>
<name>A0AAW2G8F3_9HYME</name>
<organism evidence="3 4">
    <name type="scientific">Cardiocondyla obscurior</name>
    <dbReference type="NCBI Taxonomy" id="286306"/>
    <lineage>
        <taxon>Eukaryota</taxon>
        <taxon>Metazoa</taxon>
        <taxon>Ecdysozoa</taxon>
        <taxon>Arthropoda</taxon>
        <taxon>Hexapoda</taxon>
        <taxon>Insecta</taxon>
        <taxon>Pterygota</taxon>
        <taxon>Neoptera</taxon>
        <taxon>Endopterygota</taxon>
        <taxon>Hymenoptera</taxon>
        <taxon>Apocrita</taxon>
        <taxon>Aculeata</taxon>
        <taxon>Formicoidea</taxon>
        <taxon>Formicidae</taxon>
        <taxon>Myrmicinae</taxon>
        <taxon>Cardiocondyla</taxon>
    </lineage>
</organism>
<keyword evidence="2" id="KW-0812">Transmembrane</keyword>
<sequence length="144" mass="15521">MKIRMRTHFLVVPISAWVRALHFRYCSCGPGKYGRIWLLGIAAAVPAIFTGHSVVDPLVGPVIPKSHRRRRRSSSAVAPGSSPSSPPIVPWGRRRGRAQGETAGEAGGGGKQTTISRGNENSAATSFSIPRHCLVVEKLLSRPF</sequence>
<gene>
    <name evidence="3" type="ORF">PUN28_006392</name>
</gene>